<dbReference type="Pfam" id="PF08241">
    <property type="entry name" value="Methyltransf_11"/>
    <property type="match status" value="1"/>
</dbReference>
<dbReference type="STRING" id="990371.SAMN05421813_1459"/>
<dbReference type="GO" id="GO:0008757">
    <property type="term" value="F:S-adenosylmethionine-dependent methyltransferase activity"/>
    <property type="evidence" value="ECO:0007669"/>
    <property type="project" value="InterPro"/>
</dbReference>
<accession>A0A1G9YUG1</accession>
<reference evidence="3" key="1">
    <citation type="submission" date="2016-10" db="EMBL/GenBank/DDBJ databases">
        <authorList>
            <person name="Varghese N."/>
            <person name="Submissions S."/>
        </authorList>
    </citation>
    <scope>NUCLEOTIDE SEQUENCE [LARGE SCALE GENOMIC DNA]</scope>
    <source>
        <strain evidence="3">DSM 24536</strain>
    </source>
</reference>
<dbReference type="Proteomes" id="UP000199226">
    <property type="component" value="Unassembled WGS sequence"/>
</dbReference>
<feature type="domain" description="Methyltransferase type 11" evidence="1">
    <location>
        <begin position="46"/>
        <end position="130"/>
    </location>
</feature>
<dbReference type="OrthoDB" id="9795634at2"/>
<name>A0A1G9YUG1_9SPHI</name>
<evidence type="ECO:0000259" key="1">
    <source>
        <dbReference type="Pfam" id="PF08241"/>
    </source>
</evidence>
<sequence>MIKTIPFNEHVAEYEEWFEKYPFVFKSEVEAIRELLPTEDNIYGIEVGLGTGRFSIELGIREGTEPSRNMRSLALERGLEVMPGEAEHLPFKDMHYDFVLMVFCISYFNDLSAAFTEANRVLKNGGALIVGFIDKESIIGKAYERRKPFSVFYKQANFYSPDRIIDELKKNGFKELQFSQTLFHPLDEIKELEPAKPGYGEGSFVLIKAIK</sequence>
<dbReference type="Gene3D" id="3.40.50.150">
    <property type="entry name" value="Vaccinia Virus protein VP39"/>
    <property type="match status" value="1"/>
</dbReference>
<dbReference type="InterPro" id="IPR013216">
    <property type="entry name" value="Methyltransf_11"/>
</dbReference>
<gene>
    <name evidence="2" type="ORF">SAMN05421813_1459</name>
</gene>
<proteinExistence type="predicted"/>
<dbReference type="AlphaFoldDB" id="A0A1G9YUG1"/>
<evidence type="ECO:0000313" key="3">
    <source>
        <dbReference type="Proteomes" id="UP000199226"/>
    </source>
</evidence>
<dbReference type="SUPFAM" id="SSF53335">
    <property type="entry name" value="S-adenosyl-L-methionine-dependent methyltransferases"/>
    <property type="match status" value="1"/>
</dbReference>
<dbReference type="CDD" id="cd02440">
    <property type="entry name" value="AdoMet_MTases"/>
    <property type="match status" value="1"/>
</dbReference>
<organism evidence="2 3">
    <name type="scientific">Daejeonella rubra</name>
    <dbReference type="NCBI Taxonomy" id="990371"/>
    <lineage>
        <taxon>Bacteria</taxon>
        <taxon>Pseudomonadati</taxon>
        <taxon>Bacteroidota</taxon>
        <taxon>Sphingobacteriia</taxon>
        <taxon>Sphingobacteriales</taxon>
        <taxon>Sphingobacteriaceae</taxon>
        <taxon>Daejeonella</taxon>
    </lineage>
</organism>
<dbReference type="GO" id="GO:0032259">
    <property type="term" value="P:methylation"/>
    <property type="evidence" value="ECO:0007669"/>
    <property type="project" value="UniProtKB-KW"/>
</dbReference>
<keyword evidence="2" id="KW-0489">Methyltransferase</keyword>
<dbReference type="RefSeq" id="WP_090707165.1">
    <property type="nucleotide sequence ID" value="NZ_FNHH01000045.1"/>
</dbReference>
<dbReference type="InterPro" id="IPR029063">
    <property type="entry name" value="SAM-dependent_MTases_sf"/>
</dbReference>
<keyword evidence="3" id="KW-1185">Reference proteome</keyword>
<protein>
    <submittedName>
        <fullName evidence="2">Methyltransferase domain-containing protein</fullName>
    </submittedName>
</protein>
<evidence type="ECO:0000313" key="2">
    <source>
        <dbReference type="EMBL" id="SDN12798.1"/>
    </source>
</evidence>
<keyword evidence="2" id="KW-0808">Transferase</keyword>
<dbReference type="EMBL" id="FNHH01000045">
    <property type="protein sequence ID" value="SDN12798.1"/>
    <property type="molecule type" value="Genomic_DNA"/>
</dbReference>